<gene>
    <name evidence="1" type="ORF">pdam_00020950</name>
</gene>
<dbReference type="AlphaFoldDB" id="A0A3M6TV47"/>
<dbReference type="EMBL" id="RCHS01002847">
    <property type="protein sequence ID" value="RMX45221.1"/>
    <property type="molecule type" value="Genomic_DNA"/>
</dbReference>
<evidence type="ECO:0008006" key="3">
    <source>
        <dbReference type="Google" id="ProtNLM"/>
    </source>
</evidence>
<keyword evidence="2" id="KW-1185">Reference proteome</keyword>
<dbReference type="Proteomes" id="UP000275408">
    <property type="component" value="Unassembled WGS sequence"/>
</dbReference>
<protein>
    <recommendedName>
        <fullName evidence="3">Fascin domain-containing protein</fullName>
    </recommendedName>
</protein>
<organism evidence="1 2">
    <name type="scientific">Pocillopora damicornis</name>
    <name type="common">Cauliflower coral</name>
    <name type="synonym">Millepora damicornis</name>
    <dbReference type="NCBI Taxonomy" id="46731"/>
    <lineage>
        <taxon>Eukaryota</taxon>
        <taxon>Metazoa</taxon>
        <taxon>Cnidaria</taxon>
        <taxon>Anthozoa</taxon>
        <taxon>Hexacorallia</taxon>
        <taxon>Scleractinia</taxon>
        <taxon>Astrocoeniina</taxon>
        <taxon>Pocilloporidae</taxon>
        <taxon>Pocillopora</taxon>
    </lineage>
</organism>
<proteinExistence type="predicted"/>
<comment type="caution">
    <text evidence="1">The sequence shown here is derived from an EMBL/GenBank/DDBJ whole genome shotgun (WGS) entry which is preliminary data.</text>
</comment>
<dbReference type="OrthoDB" id="8736801at2759"/>
<accession>A0A3M6TV47</accession>
<name>A0A3M6TV47_POCDA</name>
<evidence type="ECO:0000313" key="1">
    <source>
        <dbReference type="EMBL" id="RMX45221.1"/>
    </source>
</evidence>
<evidence type="ECO:0000313" key="2">
    <source>
        <dbReference type="Proteomes" id="UP000275408"/>
    </source>
</evidence>
<sequence>MAKSQKDSTTRFVATKSDGKLMLTADNGKYLSRVRRANVNYIEAAKIYPDTCIFSQFIV</sequence>
<reference evidence="1 2" key="1">
    <citation type="journal article" date="2018" name="Sci. Rep.">
        <title>Comparative analysis of the Pocillopora damicornis genome highlights role of immune system in coral evolution.</title>
        <authorList>
            <person name="Cunning R."/>
            <person name="Bay R.A."/>
            <person name="Gillette P."/>
            <person name="Baker A.C."/>
            <person name="Traylor-Knowles N."/>
        </authorList>
    </citation>
    <scope>NUCLEOTIDE SEQUENCE [LARGE SCALE GENOMIC DNA]</scope>
    <source>
        <strain evidence="1">RSMAS</strain>
        <tissue evidence="1">Whole animal</tissue>
    </source>
</reference>